<feature type="region of interest" description="Disordered" evidence="1">
    <location>
        <begin position="313"/>
        <end position="333"/>
    </location>
</feature>
<accession>A0A1M2V7C0</accession>
<feature type="domain" description="DUF6534" evidence="3">
    <location>
        <begin position="170"/>
        <end position="256"/>
    </location>
</feature>
<gene>
    <name evidence="4" type="ORF">TRAPUB_5841</name>
</gene>
<reference evidence="4 5" key="1">
    <citation type="submission" date="2016-10" db="EMBL/GenBank/DDBJ databases">
        <title>Genome sequence of the basidiomycete white-rot fungus Trametes pubescens.</title>
        <authorList>
            <person name="Makela M.R."/>
            <person name="Granchi Z."/>
            <person name="Peng M."/>
            <person name="De Vries R.P."/>
            <person name="Grigoriev I."/>
            <person name="Riley R."/>
            <person name="Hilden K."/>
        </authorList>
    </citation>
    <scope>NUCLEOTIDE SEQUENCE [LARGE SCALE GENOMIC DNA]</scope>
    <source>
        <strain evidence="4 5">FBCC735</strain>
    </source>
</reference>
<evidence type="ECO:0000313" key="4">
    <source>
        <dbReference type="EMBL" id="OJT03501.1"/>
    </source>
</evidence>
<comment type="caution">
    <text evidence="4">The sequence shown here is derived from an EMBL/GenBank/DDBJ whole genome shotgun (WGS) entry which is preliminary data.</text>
</comment>
<feature type="transmembrane region" description="Helical" evidence="2">
    <location>
        <begin position="123"/>
        <end position="149"/>
    </location>
</feature>
<dbReference type="Proteomes" id="UP000184267">
    <property type="component" value="Unassembled WGS sequence"/>
</dbReference>
<dbReference type="Pfam" id="PF20152">
    <property type="entry name" value="DUF6534"/>
    <property type="match status" value="1"/>
</dbReference>
<feature type="transmembrane region" description="Helical" evidence="2">
    <location>
        <begin position="161"/>
        <end position="185"/>
    </location>
</feature>
<evidence type="ECO:0000256" key="1">
    <source>
        <dbReference type="SAM" id="MobiDB-lite"/>
    </source>
</evidence>
<keyword evidence="2" id="KW-1133">Transmembrane helix</keyword>
<feature type="transmembrane region" description="Helical" evidence="2">
    <location>
        <begin position="206"/>
        <end position="226"/>
    </location>
</feature>
<proteinExistence type="predicted"/>
<dbReference type="AlphaFoldDB" id="A0A1M2V7C0"/>
<keyword evidence="2" id="KW-0472">Membrane</keyword>
<organism evidence="4 5">
    <name type="scientific">Trametes pubescens</name>
    <name type="common">White-rot fungus</name>
    <dbReference type="NCBI Taxonomy" id="154538"/>
    <lineage>
        <taxon>Eukaryota</taxon>
        <taxon>Fungi</taxon>
        <taxon>Dikarya</taxon>
        <taxon>Basidiomycota</taxon>
        <taxon>Agaricomycotina</taxon>
        <taxon>Agaricomycetes</taxon>
        <taxon>Polyporales</taxon>
        <taxon>Polyporaceae</taxon>
        <taxon>Trametes</taxon>
    </lineage>
</organism>
<feature type="transmembrane region" description="Helical" evidence="2">
    <location>
        <begin position="12"/>
        <end position="32"/>
    </location>
</feature>
<evidence type="ECO:0000313" key="5">
    <source>
        <dbReference type="Proteomes" id="UP000184267"/>
    </source>
</evidence>
<dbReference type="EMBL" id="MNAD01001610">
    <property type="protein sequence ID" value="OJT03501.1"/>
    <property type="molecule type" value="Genomic_DNA"/>
</dbReference>
<keyword evidence="5" id="KW-1185">Reference proteome</keyword>
<feature type="transmembrane region" description="Helical" evidence="2">
    <location>
        <begin position="52"/>
        <end position="72"/>
    </location>
</feature>
<feature type="transmembrane region" description="Helical" evidence="2">
    <location>
        <begin position="232"/>
        <end position="251"/>
    </location>
</feature>
<feature type="transmembrane region" description="Helical" evidence="2">
    <location>
        <begin position="94"/>
        <end position="111"/>
    </location>
</feature>
<dbReference type="PANTHER" id="PTHR40465:SF1">
    <property type="entry name" value="DUF6534 DOMAIN-CONTAINING PROTEIN"/>
    <property type="match status" value="1"/>
</dbReference>
<dbReference type="OrthoDB" id="2732296at2759"/>
<dbReference type="STRING" id="154538.A0A1M2V7C0"/>
<protein>
    <recommendedName>
        <fullName evidence="3">DUF6534 domain-containing protein</fullName>
    </recommendedName>
</protein>
<dbReference type="InterPro" id="IPR045339">
    <property type="entry name" value="DUF6534"/>
</dbReference>
<evidence type="ECO:0000259" key="3">
    <source>
        <dbReference type="Pfam" id="PF20152"/>
    </source>
</evidence>
<evidence type="ECO:0000256" key="2">
    <source>
        <dbReference type="SAM" id="Phobius"/>
    </source>
</evidence>
<dbReference type="OMA" id="TYLICAY"/>
<sequence length="333" mass="36716">MSTAGAPDIRATAGAGLIGVYISVAMYGWTIFQMAHYYQRSWRTDTMWLKVYVFYIWAVETLHTYLICAYIWRSAIAEFGNPLAWAVTTRVDDIVTGITGLIMLSVHLFYIRRLWILSEKNILLVGIVTLLAFAHFALEIAVVVLTIEFPSFDQFHKTTPFYTGSLAIAAADDMIIAASLCYFLYTRRTGIRSTDTLVNRIITYSIMTGAVTSVVDIAILICFVAMPNNLVYLALFDFLPILYVTSLLAMLNAREHLQKISTVSTSGTALSGFALGDLRAGRGAAFDSDGNPRHDPVSSKLVFAYPGPGNTVTTTGLSESMQDVSQDRPHGEV</sequence>
<name>A0A1M2V7C0_TRAPU</name>
<keyword evidence="2" id="KW-0812">Transmembrane</keyword>
<feature type="compositionally biased region" description="Polar residues" evidence="1">
    <location>
        <begin position="313"/>
        <end position="324"/>
    </location>
</feature>
<dbReference type="PANTHER" id="PTHR40465">
    <property type="entry name" value="CHROMOSOME 1, WHOLE GENOME SHOTGUN SEQUENCE"/>
    <property type="match status" value="1"/>
</dbReference>